<dbReference type="Proteomes" id="UP000005156">
    <property type="component" value="Unassembled WGS sequence"/>
</dbReference>
<reference evidence="1 2" key="1">
    <citation type="submission" date="2011-02" db="EMBL/GenBank/DDBJ databases">
        <authorList>
            <person name="Weinstock G."/>
            <person name="Sodergren E."/>
            <person name="Clifton S."/>
            <person name="Fulton L."/>
            <person name="Fulton B."/>
            <person name="Courtney L."/>
            <person name="Fronick C."/>
            <person name="Harrison M."/>
            <person name="Strong C."/>
            <person name="Farmer C."/>
            <person name="Delahaunty K."/>
            <person name="Markovic C."/>
            <person name="Hall O."/>
            <person name="Minx P."/>
            <person name="Tomlinson C."/>
            <person name="Mitreva M."/>
            <person name="Hou S."/>
            <person name="Chen J."/>
            <person name="Wollam A."/>
            <person name="Pepin K.H."/>
            <person name="Johnson M."/>
            <person name="Bhonagiri V."/>
            <person name="Zhang X."/>
            <person name="Suruliraj S."/>
            <person name="Warren W."/>
            <person name="Chinwalla A."/>
            <person name="Mardis E.R."/>
            <person name="Wilson R.K."/>
        </authorList>
    </citation>
    <scope>NUCLEOTIDE SEQUENCE [LARGE SCALE GENOMIC DNA]</scope>
    <source>
        <strain evidence="1 2">YIT 11859</strain>
    </source>
</reference>
<dbReference type="GeneID" id="43349365"/>
<comment type="caution">
    <text evidence="1">The sequence shown here is derived from an EMBL/GenBank/DDBJ whole genome shotgun (WGS) entry which is preliminary data.</text>
</comment>
<organism evidence="1 2">
    <name type="scientific">Parasutterella excrementihominis YIT 11859</name>
    <dbReference type="NCBI Taxonomy" id="762966"/>
    <lineage>
        <taxon>Bacteria</taxon>
        <taxon>Pseudomonadati</taxon>
        <taxon>Pseudomonadota</taxon>
        <taxon>Betaproteobacteria</taxon>
        <taxon>Burkholderiales</taxon>
        <taxon>Sutterellaceae</taxon>
        <taxon>Parasutterella</taxon>
    </lineage>
</organism>
<name>F3QM49_9BURK</name>
<dbReference type="RefSeq" id="WP_008864629.1">
    <property type="nucleotide sequence ID" value="NZ_GL883740.1"/>
</dbReference>
<dbReference type="AlphaFoldDB" id="F3QM49"/>
<gene>
    <name evidence="1" type="ORF">HMPREF9439_02026</name>
</gene>
<keyword evidence="2" id="KW-1185">Reference proteome</keyword>
<dbReference type="HOGENOM" id="CLU_165957_0_0_4"/>
<proteinExistence type="predicted"/>
<dbReference type="OrthoDB" id="9962961at2"/>
<dbReference type="eggNOG" id="ENOG503435D">
    <property type="taxonomic scope" value="Bacteria"/>
</dbReference>
<sequence length="88" mass="10090">MSQTISLKLSDFDAALLSELSKREAKTPEELILEALHSLFASRLDDKIIPLSSDVFDACSKIIFEPEKDKEVLMRRHKLMDTKPVWDN</sequence>
<evidence type="ECO:0000313" key="2">
    <source>
        <dbReference type="Proteomes" id="UP000005156"/>
    </source>
</evidence>
<protein>
    <submittedName>
        <fullName evidence="1">Toxin-antitoxin system, antitoxin component, ribbon-helix-helix domain protein</fullName>
    </submittedName>
</protein>
<accession>F3QM49</accession>
<evidence type="ECO:0000313" key="1">
    <source>
        <dbReference type="EMBL" id="EGG52356.1"/>
    </source>
</evidence>
<dbReference type="EMBL" id="AFBP01000070">
    <property type="protein sequence ID" value="EGG52356.1"/>
    <property type="molecule type" value="Genomic_DNA"/>
</dbReference>